<proteinExistence type="predicted"/>
<evidence type="ECO:0000259" key="2">
    <source>
        <dbReference type="Pfam" id="PF07486"/>
    </source>
</evidence>
<feature type="signal peptide" evidence="1">
    <location>
        <begin position="1"/>
        <end position="21"/>
    </location>
</feature>
<dbReference type="RefSeq" id="WP_407593752.1">
    <property type="nucleotide sequence ID" value="NZ_JBHDIY010000002.1"/>
</dbReference>
<organism evidence="3 4">
    <name type="scientific">Tateyamaria armeniaca</name>
    <dbReference type="NCBI Taxonomy" id="2518930"/>
    <lineage>
        <taxon>Bacteria</taxon>
        <taxon>Pseudomonadati</taxon>
        <taxon>Pseudomonadota</taxon>
        <taxon>Alphaproteobacteria</taxon>
        <taxon>Rhodobacterales</taxon>
        <taxon>Roseobacteraceae</taxon>
        <taxon>Tateyamaria</taxon>
    </lineage>
</organism>
<accession>A0ABW8UXJ1</accession>
<protein>
    <submittedName>
        <fullName evidence="3">Cell wall hydrolase</fullName>
    </submittedName>
</protein>
<dbReference type="EMBL" id="JBHDIY010000002">
    <property type="protein sequence ID" value="MFL4471885.1"/>
    <property type="molecule type" value="Genomic_DNA"/>
</dbReference>
<evidence type="ECO:0000313" key="4">
    <source>
        <dbReference type="Proteomes" id="UP001627408"/>
    </source>
</evidence>
<dbReference type="GO" id="GO:0016787">
    <property type="term" value="F:hydrolase activity"/>
    <property type="evidence" value="ECO:0007669"/>
    <property type="project" value="UniProtKB-KW"/>
</dbReference>
<reference evidence="3 4" key="1">
    <citation type="submission" date="2024-08" db="EMBL/GenBank/DDBJ databases">
        <title>Tateyamaria sp. nov., isolated from marine algae.</title>
        <authorList>
            <person name="Choi B.J."/>
            <person name="Kim J.M."/>
            <person name="Lee J.K."/>
            <person name="Choi D.G."/>
            <person name="Bayburt H."/>
            <person name="Baek J.H."/>
            <person name="Han D.M."/>
            <person name="Jeon C.O."/>
        </authorList>
    </citation>
    <scope>NUCLEOTIDE SEQUENCE [LARGE SCALE GENOMIC DNA]</scope>
    <source>
        <strain evidence="3 4">KMU-156</strain>
    </source>
</reference>
<comment type="caution">
    <text evidence="3">The sequence shown here is derived from an EMBL/GenBank/DDBJ whole genome shotgun (WGS) entry which is preliminary data.</text>
</comment>
<dbReference type="Gene3D" id="1.10.10.2520">
    <property type="entry name" value="Cell wall hydrolase SleB, domain 1"/>
    <property type="match status" value="1"/>
</dbReference>
<keyword evidence="4" id="KW-1185">Reference proteome</keyword>
<gene>
    <name evidence="3" type="ORF">ACERZ8_19125</name>
</gene>
<keyword evidence="3" id="KW-0378">Hydrolase</keyword>
<feature type="domain" description="Cell wall hydrolase SleB" evidence="2">
    <location>
        <begin position="91"/>
        <end position="200"/>
    </location>
</feature>
<name>A0ABW8UXJ1_9RHOB</name>
<evidence type="ECO:0000256" key="1">
    <source>
        <dbReference type="SAM" id="SignalP"/>
    </source>
</evidence>
<keyword evidence="1" id="KW-0732">Signal</keyword>
<dbReference type="InterPro" id="IPR042047">
    <property type="entry name" value="SleB_dom1"/>
</dbReference>
<dbReference type="InterPro" id="IPR011105">
    <property type="entry name" value="Cell_wall_hydrolase_SleB"/>
</dbReference>
<feature type="chain" id="PRO_5045734788" evidence="1">
    <location>
        <begin position="22"/>
        <end position="209"/>
    </location>
</feature>
<sequence length="209" mass="22549">MKSAIMVAASLALATSLSAEAPSTDASSAVRKAEARGLSSVPMSRFSGLLTAPENATEVSFSRSWLDTQPAPTGQANWACLTEALYFEARGETLKGQFAVAEVIMNRVKSSRFPDNICAVINQGTGRKYQCQFTYTCDGNPDTIREKAAYENVGKVARAVIDGRAPALTSGATHYHTTAVNPKWSRVYSKTAAIGVHVFYRHTYRTATN</sequence>
<dbReference type="Pfam" id="PF07486">
    <property type="entry name" value="Hydrolase_2"/>
    <property type="match status" value="1"/>
</dbReference>
<evidence type="ECO:0000313" key="3">
    <source>
        <dbReference type="EMBL" id="MFL4471885.1"/>
    </source>
</evidence>
<dbReference type="Proteomes" id="UP001627408">
    <property type="component" value="Unassembled WGS sequence"/>
</dbReference>